<accession>A0A1H2YY02</accession>
<keyword evidence="1" id="KW-0560">Oxidoreductase</keyword>
<dbReference type="Gene3D" id="3.50.50.60">
    <property type="entry name" value="FAD/NAD(P)-binding domain"/>
    <property type="match status" value="2"/>
</dbReference>
<dbReference type="Pfam" id="PF13510">
    <property type="entry name" value="Fer2_4"/>
    <property type="match status" value="1"/>
</dbReference>
<dbReference type="InterPro" id="IPR001041">
    <property type="entry name" value="2Fe-2S_ferredoxin-type"/>
</dbReference>
<dbReference type="InterPro" id="IPR041117">
    <property type="entry name" value="SoxA_A3"/>
</dbReference>
<dbReference type="InterPro" id="IPR051691">
    <property type="entry name" value="Metab_Enz_Cyan_OpOx_G3PDH"/>
</dbReference>
<dbReference type="CDD" id="cd19946">
    <property type="entry name" value="GlpA-like_Fer2_BFD-like"/>
    <property type="match status" value="1"/>
</dbReference>
<proteinExistence type="predicted"/>
<reference evidence="3 4" key="1">
    <citation type="submission" date="2016-10" db="EMBL/GenBank/DDBJ databases">
        <authorList>
            <person name="de Groot N.N."/>
        </authorList>
    </citation>
    <scope>NUCLEOTIDE SEQUENCE [LARGE SCALE GENOMIC DNA]</scope>
    <source>
        <strain evidence="3 4">CGMCC 1.8894</strain>
    </source>
</reference>
<sequence>MTAPVSPPPASVGFSFDGRALHAREGVSIASALTEAGIRALRLTPTGAPRGMFCGMGVCQECLVVVNGQPSQRACMTPLTDGMEITTQPALSPVTLPLETTTTPAAQARHLTPDVLIIGGGAGGLSAATAAARAGASVILLDERKIAGGQYFKQSIAGLSPMDGQQAQGQVLLTDAHAAGVEVISQAEIWGAFDGPLIIAQHNDSALVIRPQQLIVATGAYERPVMVPGWTLPGVMTTGAAQTLWRSYRALAGKRVALFGSGPLNLQVASELAQGGAKVIMVGESAAAPWTRPLAALRMALRGPALAAKGGAIMARLRRHAVPVRFGTNLRRIDQDADGALTVHYETGGSGKTITVDALCMNAGFDPQNEIARLLGAAMHYDSAFGQLRTLRDARMGTNVPGLRVVGDCAGLGGAPAAMVEGQIAGRAAAAECGHGCDHDLFLAERELARHRRFQQALWQLYTPLPALPVDPETVICRCENITLAQIQTGMADAAHIGTMKRATRAGMGRCQGRYCSPVAVRLMAQATGTTPDDNSFFAPRVPIKPVSIGAIMAAESVFDDTL</sequence>
<dbReference type="InterPro" id="IPR041854">
    <property type="entry name" value="BFD-like_2Fe2S-bd_dom_sf"/>
</dbReference>
<name>A0A1H2YY02_9RHOB</name>
<dbReference type="RefSeq" id="WP_176847055.1">
    <property type="nucleotide sequence ID" value="NZ_CP061502.1"/>
</dbReference>
<dbReference type="SUPFAM" id="SSF54292">
    <property type="entry name" value="2Fe-2S ferredoxin-like"/>
    <property type="match status" value="1"/>
</dbReference>
<dbReference type="STRING" id="564137.SAMN04488238_105179"/>
<organism evidence="3 4">
    <name type="scientific">Roseicitreum antarcticum</name>
    <dbReference type="NCBI Taxonomy" id="564137"/>
    <lineage>
        <taxon>Bacteria</taxon>
        <taxon>Pseudomonadati</taxon>
        <taxon>Pseudomonadota</taxon>
        <taxon>Alphaproteobacteria</taxon>
        <taxon>Rhodobacterales</taxon>
        <taxon>Paracoccaceae</taxon>
        <taxon>Roseicitreum</taxon>
    </lineage>
</organism>
<dbReference type="AlphaFoldDB" id="A0A1H2YY02"/>
<dbReference type="GO" id="GO:0051536">
    <property type="term" value="F:iron-sulfur cluster binding"/>
    <property type="evidence" value="ECO:0007669"/>
    <property type="project" value="InterPro"/>
</dbReference>
<dbReference type="InterPro" id="IPR042204">
    <property type="entry name" value="2Fe-2S-bd_N"/>
</dbReference>
<evidence type="ECO:0000313" key="3">
    <source>
        <dbReference type="EMBL" id="SDX10043.1"/>
    </source>
</evidence>
<dbReference type="GO" id="GO:0016491">
    <property type="term" value="F:oxidoreductase activity"/>
    <property type="evidence" value="ECO:0007669"/>
    <property type="project" value="UniProtKB-KW"/>
</dbReference>
<dbReference type="PANTHER" id="PTHR42949:SF3">
    <property type="entry name" value="ANAEROBIC GLYCEROL-3-PHOSPHATE DEHYDROGENASE SUBUNIT B"/>
    <property type="match status" value="1"/>
</dbReference>
<dbReference type="Gene3D" id="3.10.20.440">
    <property type="entry name" value="2Fe-2S iron-sulphur cluster binding domain, sarcosine oxidase, alpha subunit, N-terminal domain"/>
    <property type="match status" value="1"/>
</dbReference>
<protein>
    <submittedName>
        <fullName evidence="3">Pyruvate/2-oxoglutarate dehydrogenase complex, dihydrolipoamide dehydrogenase (E3) component</fullName>
    </submittedName>
</protein>
<dbReference type="Gene3D" id="1.10.10.1100">
    <property type="entry name" value="BFD-like [2Fe-2S]-binding domain"/>
    <property type="match status" value="1"/>
</dbReference>
<gene>
    <name evidence="3" type="ORF">SAMN04488238_105179</name>
</gene>
<dbReference type="EMBL" id="FNOM01000005">
    <property type="protein sequence ID" value="SDX10043.1"/>
    <property type="molecule type" value="Genomic_DNA"/>
</dbReference>
<dbReference type="PROSITE" id="PS51085">
    <property type="entry name" value="2FE2S_FER_2"/>
    <property type="match status" value="1"/>
</dbReference>
<dbReference type="PANTHER" id="PTHR42949">
    <property type="entry name" value="ANAEROBIC GLYCEROL-3-PHOSPHATE DEHYDROGENASE SUBUNIT B"/>
    <property type="match status" value="1"/>
</dbReference>
<dbReference type="InterPro" id="IPR036010">
    <property type="entry name" value="2Fe-2S_ferredoxin-like_sf"/>
</dbReference>
<dbReference type="InterPro" id="IPR023753">
    <property type="entry name" value="FAD/NAD-binding_dom"/>
</dbReference>
<dbReference type="Pfam" id="PF07992">
    <property type="entry name" value="Pyr_redox_2"/>
    <property type="match status" value="1"/>
</dbReference>
<dbReference type="CDD" id="cd00207">
    <property type="entry name" value="fer2"/>
    <property type="match status" value="1"/>
</dbReference>
<feature type="domain" description="2Fe-2S ferredoxin-type" evidence="2">
    <location>
        <begin position="10"/>
        <end position="91"/>
    </location>
</feature>
<dbReference type="Pfam" id="PF17806">
    <property type="entry name" value="SO_alpha_A3"/>
    <property type="match status" value="1"/>
</dbReference>
<dbReference type="SUPFAM" id="SSF51905">
    <property type="entry name" value="FAD/NAD(P)-binding domain"/>
    <property type="match status" value="1"/>
</dbReference>
<keyword evidence="4" id="KW-1185">Reference proteome</keyword>
<dbReference type="InterPro" id="IPR036188">
    <property type="entry name" value="FAD/NAD-bd_sf"/>
</dbReference>
<keyword evidence="3" id="KW-0670">Pyruvate</keyword>
<evidence type="ECO:0000313" key="4">
    <source>
        <dbReference type="Proteomes" id="UP000198539"/>
    </source>
</evidence>
<evidence type="ECO:0000256" key="1">
    <source>
        <dbReference type="ARBA" id="ARBA00023002"/>
    </source>
</evidence>
<dbReference type="PRINTS" id="PR00469">
    <property type="entry name" value="PNDRDTASEII"/>
</dbReference>
<dbReference type="PRINTS" id="PR00368">
    <property type="entry name" value="FADPNR"/>
</dbReference>
<evidence type="ECO:0000259" key="2">
    <source>
        <dbReference type="PROSITE" id="PS51085"/>
    </source>
</evidence>
<dbReference type="Proteomes" id="UP000198539">
    <property type="component" value="Unassembled WGS sequence"/>
</dbReference>